<keyword evidence="9" id="KW-1185">Reference proteome</keyword>
<dbReference type="GO" id="GO:0043235">
    <property type="term" value="C:receptor complex"/>
    <property type="evidence" value="ECO:0007669"/>
    <property type="project" value="TreeGrafter"/>
</dbReference>
<dbReference type="SUPFAM" id="SSF56112">
    <property type="entry name" value="Protein kinase-like (PK-like)"/>
    <property type="match status" value="1"/>
</dbReference>
<dbReference type="Pfam" id="PF07714">
    <property type="entry name" value="PK_Tyr_Ser-Thr"/>
    <property type="match status" value="1"/>
</dbReference>
<evidence type="ECO:0000256" key="4">
    <source>
        <dbReference type="ARBA" id="ARBA00022840"/>
    </source>
</evidence>
<evidence type="ECO:0000256" key="5">
    <source>
        <dbReference type="ARBA" id="ARBA00023137"/>
    </source>
</evidence>
<dbReference type="GO" id="GO:0007169">
    <property type="term" value="P:cell surface receptor protein tyrosine kinase signaling pathway"/>
    <property type="evidence" value="ECO:0007669"/>
    <property type="project" value="TreeGrafter"/>
</dbReference>
<keyword evidence="2" id="KW-0547">Nucleotide-binding</keyword>
<keyword evidence="5" id="KW-0829">Tyrosine-protein kinase</keyword>
<evidence type="ECO:0000256" key="1">
    <source>
        <dbReference type="ARBA" id="ARBA00022679"/>
    </source>
</evidence>
<evidence type="ECO:0000256" key="2">
    <source>
        <dbReference type="ARBA" id="ARBA00022741"/>
    </source>
</evidence>
<dbReference type="InterPro" id="IPR020635">
    <property type="entry name" value="Tyr_kinase_cat_dom"/>
</dbReference>
<proteinExistence type="predicted"/>
<feature type="domain" description="Protein kinase" evidence="8">
    <location>
        <begin position="55"/>
        <end position="488"/>
    </location>
</feature>
<organism evidence="9 10">
    <name type="scientific">Plectus sambesii</name>
    <dbReference type="NCBI Taxonomy" id="2011161"/>
    <lineage>
        <taxon>Eukaryota</taxon>
        <taxon>Metazoa</taxon>
        <taxon>Ecdysozoa</taxon>
        <taxon>Nematoda</taxon>
        <taxon>Chromadorea</taxon>
        <taxon>Plectida</taxon>
        <taxon>Plectina</taxon>
        <taxon>Plectoidea</taxon>
        <taxon>Plectidae</taxon>
        <taxon>Plectus</taxon>
    </lineage>
</organism>
<evidence type="ECO:0000313" key="10">
    <source>
        <dbReference type="WBParaSite" id="PSAMB.scaffold310size57530.g4793.t1"/>
    </source>
</evidence>
<name>A0A914W5P6_9BILA</name>
<keyword evidence="3" id="KW-0418">Kinase</keyword>
<dbReference type="CDD" id="cd00192">
    <property type="entry name" value="PTKc"/>
    <property type="match status" value="1"/>
</dbReference>
<dbReference type="InterPro" id="IPR000719">
    <property type="entry name" value="Prot_kinase_dom"/>
</dbReference>
<dbReference type="GO" id="GO:0004714">
    <property type="term" value="F:transmembrane receptor protein tyrosine kinase activity"/>
    <property type="evidence" value="ECO:0007669"/>
    <property type="project" value="TreeGrafter"/>
</dbReference>
<reference evidence="10" key="1">
    <citation type="submission" date="2022-11" db="UniProtKB">
        <authorList>
            <consortium name="WormBaseParasite"/>
        </authorList>
    </citation>
    <scope>IDENTIFICATION</scope>
</reference>
<evidence type="ECO:0000256" key="3">
    <source>
        <dbReference type="ARBA" id="ARBA00022777"/>
    </source>
</evidence>
<accession>A0A914W5P6</accession>
<feature type="chain" id="PRO_5037088667" evidence="7">
    <location>
        <begin position="21"/>
        <end position="562"/>
    </location>
</feature>
<dbReference type="GO" id="GO:0005524">
    <property type="term" value="F:ATP binding"/>
    <property type="evidence" value="ECO:0007669"/>
    <property type="project" value="UniProtKB-KW"/>
</dbReference>
<dbReference type="WBParaSite" id="PSAMB.scaffold310size57530.g4793.t1">
    <property type="protein sequence ID" value="PSAMB.scaffold310size57530.g4793.t1"/>
    <property type="gene ID" value="PSAMB.scaffold310size57530.g4793"/>
</dbReference>
<dbReference type="Gene3D" id="1.10.510.10">
    <property type="entry name" value="Transferase(Phosphotransferase) domain 1"/>
    <property type="match status" value="2"/>
</dbReference>
<dbReference type="AlphaFoldDB" id="A0A914W5P6"/>
<dbReference type="InterPro" id="IPR011009">
    <property type="entry name" value="Kinase-like_dom_sf"/>
</dbReference>
<evidence type="ECO:0000256" key="6">
    <source>
        <dbReference type="SAM" id="Coils"/>
    </source>
</evidence>
<sequence length="562" mass="63554">MRPSFADFVGVALFSALASGYYQPLAGHEECAAQCDFHETQREYEDCIKRCTGTFEIEQRSAVVGFGALQNATYPAPPTDLRVQVNVIVERSEKILQAVVHWSYEPDQHRTGFYLRVLATSEWCEQAFSGYYAQNIGPLASSHPIPLELAEPRTLKIMHNCTYEVQMHSKPYPYADDKYKALIYHWVPPCVDGYCSCRSQKPVPEPRQVEILTFYDPIDEATRQIGRHPNIVALYGCCTIQHPQCVIMEYIPYGDLKRYLQNLRKQYERALEESMRQQDYVIALSHHRSPSLPVSLHSSFVSHHDIELPFVDAEWPDLTYSLDPAELESFAIQVANGMAHIESLGITHRDLAARNILVGHGKLLKISDFGLSRHGVYVKTTRGVIPLRWLSVEAMRDNIYSNKSDVWAYGVVLWEICTLGGFPYPTTSDKDLVRFLESGGRLEKPASCSDQVYELMMECWSYCAEDRPSFAELRDRITDLSNQGSPYVEFADRAELPPPEGLSDRSVGRCELRLDPFMSVSCPFKPLTNCLRAWAFVRAGDVGTVGRLRAAAGGRGGVVDRR</sequence>
<dbReference type="InterPro" id="IPR050122">
    <property type="entry name" value="RTK"/>
</dbReference>
<dbReference type="InterPro" id="IPR001245">
    <property type="entry name" value="Ser-Thr/Tyr_kinase_cat_dom"/>
</dbReference>
<evidence type="ECO:0000313" key="9">
    <source>
        <dbReference type="Proteomes" id="UP000887566"/>
    </source>
</evidence>
<dbReference type="InterPro" id="IPR008266">
    <property type="entry name" value="Tyr_kinase_AS"/>
</dbReference>
<keyword evidence="4" id="KW-0067">ATP-binding</keyword>
<dbReference type="PANTHER" id="PTHR24416:SF594">
    <property type="entry name" value="PROTEIN KINASE DOMAIN-CONTAINING PROTEIN"/>
    <property type="match status" value="1"/>
</dbReference>
<dbReference type="GO" id="GO:0005886">
    <property type="term" value="C:plasma membrane"/>
    <property type="evidence" value="ECO:0007669"/>
    <property type="project" value="TreeGrafter"/>
</dbReference>
<evidence type="ECO:0000256" key="7">
    <source>
        <dbReference type="SAM" id="SignalP"/>
    </source>
</evidence>
<keyword evidence="1" id="KW-0808">Transferase</keyword>
<dbReference type="SMART" id="SM00219">
    <property type="entry name" value="TyrKc"/>
    <property type="match status" value="1"/>
</dbReference>
<dbReference type="FunFam" id="1.10.510.10:FF:000554">
    <property type="entry name" value="Predicted protein"/>
    <property type="match status" value="1"/>
</dbReference>
<protein>
    <submittedName>
        <fullName evidence="10">Protein kinase domain-containing protein</fullName>
    </submittedName>
</protein>
<feature type="signal peptide" evidence="7">
    <location>
        <begin position="1"/>
        <end position="20"/>
    </location>
</feature>
<dbReference type="PANTHER" id="PTHR24416">
    <property type="entry name" value="TYROSINE-PROTEIN KINASE RECEPTOR"/>
    <property type="match status" value="1"/>
</dbReference>
<keyword evidence="7" id="KW-0732">Signal</keyword>
<dbReference type="PROSITE" id="PS00109">
    <property type="entry name" value="PROTEIN_KINASE_TYR"/>
    <property type="match status" value="1"/>
</dbReference>
<keyword evidence="6" id="KW-0175">Coiled coil</keyword>
<feature type="coiled-coil region" evidence="6">
    <location>
        <begin position="253"/>
        <end position="280"/>
    </location>
</feature>
<dbReference type="Proteomes" id="UP000887566">
    <property type="component" value="Unplaced"/>
</dbReference>
<evidence type="ECO:0000259" key="8">
    <source>
        <dbReference type="PROSITE" id="PS50011"/>
    </source>
</evidence>
<dbReference type="PROSITE" id="PS50011">
    <property type="entry name" value="PROTEIN_KINASE_DOM"/>
    <property type="match status" value="1"/>
</dbReference>